<name>A0A9N9BS41_9GLOM</name>
<evidence type="ECO:0000313" key="1">
    <source>
        <dbReference type="EMBL" id="CAG8577786.1"/>
    </source>
</evidence>
<sequence>MTTSLKLSPNGKNDAKLIDLMGTGLAEITGPTDQLKIIQRLIWLKDEVKNTKPNAQDSFDFELALLNLEELLNRTLPDKYGSVDDLLSNEGPDINFSLPDLRADLGQLPQPTANPPPENIKHILFDLKDVDGAKIYDGLEAWMGCFQLILDLGLTKKSQLAILKKAGYKINDLLELKKEPEFYKATLDPATNQFQVEKIDPNKPVRYTKENIDNFRAFATGYNGPHQDIFTKEKTIKGPLDGNDVKVYANRLPEECFGFQPGDVYENGGDYLYINGGWFFDGETKIFCDILSAQNAEEAMDLAFYGKDYDELQSDNAVRKGNPNQVGDEKHPNINLQFNEVKDATGAGATDAPKYDDPAIQVKIDQGYQLTKDFIADYEKLLAVNVANLNKTQLTEAKTKGSELGKKIYQNCQPDQNGFTEQVFGELKKLVKLLEETHGTKTANTKTELEKFISDSKNDPDKKKALEIAKKVKNHDNDSKDCVELAREKLKTPQEKQLEKAHQQLKSLLAGLKINGKDAYEEVVADIKDSEIQINKAIEIWQKCQAVETATNDDEGKLLNALNNFKNDTSNSPAWKAVNKYKKDGEDIRNAKTKAEFQKAKEEFMKKHEYKNNKQDYDEIYLVLAEKAAEIREKGASANAEEKELTELMVVVLSDYND</sequence>
<accession>A0A9N9BS41</accession>
<protein>
    <submittedName>
        <fullName evidence="1">7993_t:CDS:1</fullName>
    </submittedName>
</protein>
<dbReference type="Proteomes" id="UP000789508">
    <property type="component" value="Unassembled WGS sequence"/>
</dbReference>
<reference evidence="1" key="1">
    <citation type="submission" date="2021-06" db="EMBL/GenBank/DDBJ databases">
        <authorList>
            <person name="Kallberg Y."/>
            <person name="Tangrot J."/>
            <person name="Rosling A."/>
        </authorList>
    </citation>
    <scope>NUCLEOTIDE SEQUENCE</scope>
    <source>
        <strain evidence="1">FL130A</strain>
    </source>
</reference>
<evidence type="ECO:0000313" key="2">
    <source>
        <dbReference type="Proteomes" id="UP000789508"/>
    </source>
</evidence>
<keyword evidence="2" id="KW-1185">Reference proteome</keyword>
<dbReference type="OrthoDB" id="10589479at2759"/>
<comment type="caution">
    <text evidence="1">The sequence shown here is derived from an EMBL/GenBank/DDBJ whole genome shotgun (WGS) entry which is preliminary data.</text>
</comment>
<organism evidence="1 2">
    <name type="scientific">Ambispora leptoticha</name>
    <dbReference type="NCBI Taxonomy" id="144679"/>
    <lineage>
        <taxon>Eukaryota</taxon>
        <taxon>Fungi</taxon>
        <taxon>Fungi incertae sedis</taxon>
        <taxon>Mucoromycota</taxon>
        <taxon>Glomeromycotina</taxon>
        <taxon>Glomeromycetes</taxon>
        <taxon>Archaeosporales</taxon>
        <taxon>Ambisporaceae</taxon>
        <taxon>Ambispora</taxon>
    </lineage>
</organism>
<dbReference type="AlphaFoldDB" id="A0A9N9BS41"/>
<proteinExistence type="predicted"/>
<dbReference type="EMBL" id="CAJVPS010002860">
    <property type="protein sequence ID" value="CAG8577786.1"/>
    <property type="molecule type" value="Genomic_DNA"/>
</dbReference>
<gene>
    <name evidence="1" type="ORF">ALEPTO_LOCUS7113</name>
</gene>